<evidence type="ECO:0000256" key="4">
    <source>
        <dbReference type="SAM" id="MobiDB-lite"/>
    </source>
</evidence>
<keyword evidence="2" id="KW-0689">Ribosomal protein</keyword>
<evidence type="ECO:0000256" key="1">
    <source>
        <dbReference type="ARBA" id="ARBA00010592"/>
    </source>
</evidence>
<dbReference type="EMBL" id="GL984231">
    <property type="protein sequence ID" value="EGR28546.1"/>
    <property type="molecule type" value="Genomic_DNA"/>
</dbReference>
<dbReference type="PANTHER" id="PTHR10715">
    <property type="entry name" value="60S RIBOSOMAL PROTEIN L6"/>
    <property type="match status" value="1"/>
</dbReference>
<evidence type="ECO:0000256" key="2">
    <source>
        <dbReference type="ARBA" id="ARBA00022980"/>
    </source>
</evidence>
<evidence type="ECO:0008006" key="7">
    <source>
        <dbReference type="Google" id="ProtNLM"/>
    </source>
</evidence>
<dbReference type="FunCoup" id="G0R1V7">
    <property type="interactions" value="483"/>
</dbReference>
<dbReference type="Proteomes" id="UP000008983">
    <property type="component" value="Unassembled WGS sequence"/>
</dbReference>
<dbReference type="GO" id="GO:0022625">
    <property type="term" value="C:cytosolic large ribosomal subunit"/>
    <property type="evidence" value="ECO:0007669"/>
    <property type="project" value="TreeGrafter"/>
</dbReference>
<dbReference type="FunFam" id="2.30.30.30:FF:000014">
    <property type="entry name" value="60S ribosomal protein L6"/>
    <property type="match status" value="1"/>
</dbReference>
<evidence type="ECO:0000256" key="3">
    <source>
        <dbReference type="ARBA" id="ARBA00023274"/>
    </source>
</evidence>
<dbReference type="Pfam" id="PF01159">
    <property type="entry name" value="Ribosomal_L6e"/>
    <property type="match status" value="1"/>
</dbReference>
<dbReference type="RefSeq" id="XP_004029782.1">
    <property type="nucleotide sequence ID" value="XM_004029734.1"/>
</dbReference>
<dbReference type="SUPFAM" id="SSF50104">
    <property type="entry name" value="Translation proteins SH3-like domain"/>
    <property type="match status" value="1"/>
</dbReference>
<proteinExistence type="inferred from homology"/>
<dbReference type="GeneID" id="14904627"/>
<dbReference type="eggNOG" id="KOG1694">
    <property type="taxonomic scope" value="Eukaryota"/>
</dbReference>
<organism evidence="5 6">
    <name type="scientific">Ichthyophthirius multifiliis</name>
    <name type="common">White spot disease agent</name>
    <name type="synonym">Ich</name>
    <dbReference type="NCBI Taxonomy" id="5932"/>
    <lineage>
        <taxon>Eukaryota</taxon>
        <taxon>Sar</taxon>
        <taxon>Alveolata</taxon>
        <taxon>Ciliophora</taxon>
        <taxon>Intramacronucleata</taxon>
        <taxon>Oligohymenophorea</taxon>
        <taxon>Hymenostomatida</taxon>
        <taxon>Ophryoglenina</taxon>
        <taxon>Ichthyophthirius</taxon>
    </lineage>
</organism>
<dbReference type="CDD" id="cd13156">
    <property type="entry name" value="KOW_RPL6"/>
    <property type="match status" value="1"/>
</dbReference>
<keyword evidence="6" id="KW-1185">Reference proteome</keyword>
<accession>G0R1V7</accession>
<dbReference type="STRING" id="857967.G0R1V7"/>
<dbReference type="InterPro" id="IPR000915">
    <property type="entry name" value="60S_ribosomal_eL6"/>
</dbReference>
<dbReference type="InterPro" id="IPR008991">
    <property type="entry name" value="Translation_prot_SH3-like_sf"/>
</dbReference>
<sequence length="171" mass="19393">MAKGAAKGSTKGVSKVSKWYKPDDESSRFHRRQTQRQSAPKLRSNITPGSVLILLAGKFRGKRVVFLKQLKSGLLLVTGPHKVNGVPLKRVNQAYVIPTTTKVQLGNIDLNKYDDAYLLENMLDKTLKPAFSIQNSLKNKRRKNKTEKMQEKQTKIMQIKQFLIVLKKQSS</sequence>
<reference evidence="5 6" key="1">
    <citation type="submission" date="2011-07" db="EMBL/GenBank/DDBJ databases">
        <authorList>
            <person name="Coyne R."/>
            <person name="Brami D."/>
            <person name="Johnson J."/>
            <person name="Hostetler J."/>
            <person name="Hannick L."/>
            <person name="Clark T."/>
            <person name="Cassidy-Hanley D."/>
            <person name="Inman J."/>
        </authorList>
    </citation>
    <scope>NUCLEOTIDE SEQUENCE [LARGE SCALE GENOMIC DNA]</scope>
    <source>
        <strain evidence="5 6">G5</strain>
    </source>
</reference>
<name>G0R1V7_ICHMU</name>
<dbReference type="GO" id="GO:0000027">
    <property type="term" value="P:ribosomal large subunit assembly"/>
    <property type="evidence" value="ECO:0007669"/>
    <property type="project" value="TreeGrafter"/>
</dbReference>
<dbReference type="Gene3D" id="2.30.30.30">
    <property type="match status" value="1"/>
</dbReference>
<evidence type="ECO:0000313" key="6">
    <source>
        <dbReference type="Proteomes" id="UP000008983"/>
    </source>
</evidence>
<protein>
    <recommendedName>
        <fullName evidence="7">60S ribosomal protein L6</fullName>
    </recommendedName>
</protein>
<keyword evidence="3" id="KW-0687">Ribonucleoprotein</keyword>
<dbReference type="PANTHER" id="PTHR10715:SF0">
    <property type="entry name" value="LARGE RIBOSOMAL SUBUNIT PROTEIN EL6"/>
    <property type="match status" value="1"/>
</dbReference>
<dbReference type="GO" id="GO:0003735">
    <property type="term" value="F:structural constituent of ribosome"/>
    <property type="evidence" value="ECO:0007669"/>
    <property type="project" value="InterPro"/>
</dbReference>
<feature type="compositionally biased region" description="Low complexity" evidence="4">
    <location>
        <begin position="7"/>
        <end position="17"/>
    </location>
</feature>
<feature type="region of interest" description="Disordered" evidence="4">
    <location>
        <begin position="1"/>
        <end position="42"/>
    </location>
</feature>
<dbReference type="AlphaFoldDB" id="G0R1V7"/>
<evidence type="ECO:0000313" key="5">
    <source>
        <dbReference type="EMBL" id="EGR28546.1"/>
    </source>
</evidence>
<dbReference type="OrthoDB" id="2436667at2759"/>
<gene>
    <name evidence="5" type="ORF">IMG5_173110</name>
</gene>
<comment type="similarity">
    <text evidence="1">Belongs to the eukaryotic ribosomal protein eL6 family.</text>
</comment>
<dbReference type="InterPro" id="IPR014722">
    <property type="entry name" value="Rib_uL2_dom2"/>
</dbReference>
<dbReference type="GO" id="GO:0002181">
    <property type="term" value="P:cytoplasmic translation"/>
    <property type="evidence" value="ECO:0007669"/>
    <property type="project" value="TreeGrafter"/>
</dbReference>
<dbReference type="GO" id="GO:0003723">
    <property type="term" value="F:RNA binding"/>
    <property type="evidence" value="ECO:0007669"/>
    <property type="project" value="TreeGrafter"/>
</dbReference>
<dbReference type="InterPro" id="IPR041997">
    <property type="entry name" value="Ribosomal_eL6_KOW"/>
</dbReference>
<dbReference type="InParanoid" id="G0R1V7"/>